<dbReference type="SMR" id="A0A314KSV3"/>
<accession>A0A314KSV3</accession>
<dbReference type="EMBL" id="MJEQ01001087">
    <property type="protein sequence ID" value="OIT32295.1"/>
    <property type="molecule type" value="Genomic_DNA"/>
</dbReference>
<gene>
    <name evidence="6" type="ORF">A4A49_51263</name>
</gene>
<dbReference type="STRING" id="49451.A0A314KSV3"/>
<keyword evidence="7" id="KW-1185">Reference proteome</keyword>
<dbReference type="Gramene" id="OIT32295">
    <property type="protein sequence ID" value="OIT32295"/>
    <property type="gene ID" value="A4A49_51263"/>
</dbReference>
<feature type="domain" description="GRF-type" evidence="5">
    <location>
        <begin position="24"/>
        <end position="65"/>
    </location>
</feature>
<proteinExistence type="predicted"/>
<keyword evidence="3" id="KW-0862">Zinc</keyword>
<dbReference type="Pfam" id="PF06839">
    <property type="entry name" value="Zn_ribbon_GRF"/>
    <property type="match status" value="1"/>
</dbReference>
<evidence type="ECO:0000256" key="1">
    <source>
        <dbReference type="ARBA" id="ARBA00022723"/>
    </source>
</evidence>
<evidence type="ECO:0000256" key="3">
    <source>
        <dbReference type="ARBA" id="ARBA00022833"/>
    </source>
</evidence>
<dbReference type="Proteomes" id="UP000187609">
    <property type="component" value="Unassembled WGS sequence"/>
</dbReference>
<keyword evidence="2 4" id="KW-0863">Zinc-finger</keyword>
<dbReference type="PROSITE" id="PS51999">
    <property type="entry name" value="ZF_GRF"/>
    <property type="match status" value="1"/>
</dbReference>
<dbReference type="GO" id="GO:0008270">
    <property type="term" value="F:zinc ion binding"/>
    <property type="evidence" value="ECO:0007669"/>
    <property type="project" value="UniProtKB-KW"/>
</dbReference>
<name>A0A314KSV3_NICAT</name>
<dbReference type="InterPro" id="IPR010666">
    <property type="entry name" value="Znf_GRF"/>
</dbReference>
<keyword evidence="1" id="KW-0479">Metal-binding</keyword>
<comment type="caution">
    <text evidence="6">The sequence shown here is derived from an EMBL/GenBank/DDBJ whole genome shotgun (WGS) entry which is preliminary data.</text>
</comment>
<dbReference type="PANTHER" id="PTHR33248">
    <property type="entry name" value="ZINC ION-BINDING PROTEIN"/>
    <property type="match status" value="1"/>
</dbReference>
<organism evidence="6 7">
    <name type="scientific">Nicotiana attenuata</name>
    <name type="common">Coyote tobacco</name>
    <dbReference type="NCBI Taxonomy" id="49451"/>
    <lineage>
        <taxon>Eukaryota</taxon>
        <taxon>Viridiplantae</taxon>
        <taxon>Streptophyta</taxon>
        <taxon>Embryophyta</taxon>
        <taxon>Tracheophyta</taxon>
        <taxon>Spermatophyta</taxon>
        <taxon>Magnoliopsida</taxon>
        <taxon>eudicotyledons</taxon>
        <taxon>Gunneridae</taxon>
        <taxon>Pentapetalae</taxon>
        <taxon>asterids</taxon>
        <taxon>lamiids</taxon>
        <taxon>Solanales</taxon>
        <taxon>Solanaceae</taxon>
        <taxon>Nicotianoideae</taxon>
        <taxon>Nicotianeae</taxon>
        <taxon>Nicotiana</taxon>
    </lineage>
</organism>
<evidence type="ECO:0000313" key="7">
    <source>
        <dbReference type="Proteomes" id="UP000187609"/>
    </source>
</evidence>
<protein>
    <recommendedName>
        <fullName evidence="5">GRF-type domain-containing protein</fullName>
    </recommendedName>
</protein>
<evidence type="ECO:0000256" key="2">
    <source>
        <dbReference type="ARBA" id="ARBA00022771"/>
    </source>
</evidence>
<evidence type="ECO:0000313" key="6">
    <source>
        <dbReference type="EMBL" id="OIT32295.1"/>
    </source>
</evidence>
<evidence type="ECO:0000256" key="4">
    <source>
        <dbReference type="PROSITE-ProRule" id="PRU01343"/>
    </source>
</evidence>
<evidence type="ECO:0000259" key="5">
    <source>
        <dbReference type="PROSITE" id="PS51999"/>
    </source>
</evidence>
<dbReference type="AlphaFoldDB" id="A0A314KSV3"/>
<reference evidence="6" key="1">
    <citation type="submission" date="2016-11" db="EMBL/GenBank/DDBJ databases">
        <title>The genome of Nicotiana attenuata.</title>
        <authorList>
            <person name="Xu S."/>
            <person name="Brockmoeller T."/>
            <person name="Gaquerel E."/>
            <person name="Navarro A."/>
            <person name="Kuhl H."/>
            <person name="Gase K."/>
            <person name="Ling Z."/>
            <person name="Zhou W."/>
            <person name="Kreitzer C."/>
            <person name="Stanke M."/>
            <person name="Tang H."/>
            <person name="Lyons E."/>
            <person name="Pandey P."/>
            <person name="Pandey S.P."/>
            <person name="Timmermann B."/>
            <person name="Baldwin I.T."/>
        </authorList>
    </citation>
    <scope>NUCLEOTIDE SEQUENCE [LARGE SCALE GENOMIC DNA]</scope>
    <source>
        <strain evidence="6">UT</strain>
    </source>
</reference>
<sequence>MAGINLNNFFIDEHDPMLNVKVRCKHGDLLPLETSWSTRNPGRQFWSCPYYGTKSSKFFRWRDDAIDKRSRFILP</sequence>